<keyword evidence="2" id="KW-1185">Reference proteome</keyword>
<proteinExistence type="predicted"/>
<sequence length="121" mass="13437">MLLGRKVGGEKCSLAIAGTVSGEQMFHRSILDIKNRYKVDYQAGKTFRRFPIDGAATDPMFPCGFTSGAAVIAVVQYGGLRLWHGEVLSRFMDTLKPIKRNTFGVCDNPAFTYFARYGNFV</sequence>
<dbReference type="Proteomes" id="UP000499080">
    <property type="component" value="Unassembled WGS sequence"/>
</dbReference>
<dbReference type="AlphaFoldDB" id="A0A4Y2GF19"/>
<dbReference type="EMBL" id="BGPR01001377">
    <property type="protein sequence ID" value="GBM52422.1"/>
    <property type="molecule type" value="Genomic_DNA"/>
</dbReference>
<reference evidence="1 2" key="1">
    <citation type="journal article" date="2019" name="Sci. Rep.">
        <title>Orb-weaving spider Araneus ventricosus genome elucidates the spidroin gene catalogue.</title>
        <authorList>
            <person name="Kono N."/>
            <person name="Nakamura H."/>
            <person name="Ohtoshi R."/>
            <person name="Moran D.A.P."/>
            <person name="Shinohara A."/>
            <person name="Yoshida Y."/>
            <person name="Fujiwara M."/>
            <person name="Mori M."/>
            <person name="Tomita M."/>
            <person name="Arakawa K."/>
        </authorList>
    </citation>
    <scope>NUCLEOTIDE SEQUENCE [LARGE SCALE GENOMIC DNA]</scope>
</reference>
<accession>A0A4Y2GF19</accession>
<evidence type="ECO:0000313" key="1">
    <source>
        <dbReference type="EMBL" id="GBM52422.1"/>
    </source>
</evidence>
<protein>
    <submittedName>
        <fullName evidence="1">Uncharacterized protein</fullName>
    </submittedName>
</protein>
<organism evidence="1 2">
    <name type="scientific">Araneus ventricosus</name>
    <name type="common">Orbweaver spider</name>
    <name type="synonym">Epeira ventricosa</name>
    <dbReference type="NCBI Taxonomy" id="182803"/>
    <lineage>
        <taxon>Eukaryota</taxon>
        <taxon>Metazoa</taxon>
        <taxon>Ecdysozoa</taxon>
        <taxon>Arthropoda</taxon>
        <taxon>Chelicerata</taxon>
        <taxon>Arachnida</taxon>
        <taxon>Araneae</taxon>
        <taxon>Araneomorphae</taxon>
        <taxon>Entelegynae</taxon>
        <taxon>Araneoidea</taxon>
        <taxon>Araneidae</taxon>
        <taxon>Araneus</taxon>
    </lineage>
</organism>
<comment type="caution">
    <text evidence="1">The sequence shown here is derived from an EMBL/GenBank/DDBJ whole genome shotgun (WGS) entry which is preliminary data.</text>
</comment>
<evidence type="ECO:0000313" key="2">
    <source>
        <dbReference type="Proteomes" id="UP000499080"/>
    </source>
</evidence>
<gene>
    <name evidence="1" type="ORF">AVEN_105025_1</name>
</gene>
<name>A0A4Y2GF19_ARAVE</name>